<reference evidence="1 2" key="1">
    <citation type="journal article" date="2018" name="Front. Microbiol.">
        <title>Hydrolytic Capabilities as a Key to Environmental Success: Chitinolytic and Cellulolytic Acidobacteria From Acidic Sub-arctic Soils and Boreal Peatlands.</title>
        <authorList>
            <person name="Belova S.E."/>
            <person name="Ravin N.V."/>
            <person name="Pankratov T.A."/>
            <person name="Rakitin A.L."/>
            <person name="Ivanova A.A."/>
            <person name="Beletsky A.V."/>
            <person name="Mardanov A.V."/>
            <person name="Sinninghe Damste J.S."/>
            <person name="Dedysh S.N."/>
        </authorList>
    </citation>
    <scope>NUCLEOTIDE SEQUENCE [LARGE SCALE GENOMIC DNA]</scope>
    <source>
        <strain evidence="1 2">SBC82</strain>
    </source>
</reference>
<dbReference type="AlphaFoldDB" id="A0A2Z5G1Q6"/>
<sequence>MLAEFKASERQVCELMAVPRSSGRYRSQRDDSPLQERLRELAREHPRFWLPASAFVLA</sequence>
<organism evidence="1 2">
    <name type="scientific">Acidisarcina polymorpha</name>
    <dbReference type="NCBI Taxonomy" id="2211140"/>
    <lineage>
        <taxon>Bacteria</taxon>
        <taxon>Pseudomonadati</taxon>
        <taxon>Acidobacteriota</taxon>
        <taxon>Terriglobia</taxon>
        <taxon>Terriglobales</taxon>
        <taxon>Acidobacteriaceae</taxon>
        <taxon>Acidisarcina</taxon>
    </lineage>
</organism>
<evidence type="ECO:0000313" key="2">
    <source>
        <dbReference type="Proteomes" id="UP000253606"/>
    </source>
</evidence>
<evidence type="ECO:0000313" key="1">
    <source>
        <dbReference type="EMBL" id="AXC12667.1"/>
    </source>
</evidence>
<dbReference type="KEGG" id="abas:ACPOL_3378"/>
<dbReference type="EMBL" id="CP030840">
    <property type="protein sequence ID" value="AXC12667.1"/>
    <property type="molecule type" value="Genomic_DNA"/>
</dbReference>
<keyword evidence="2" id="KW-1185">Reference proteome</keyword>
<proteinExistence type="predicted"/>
<accession>A0A2Z5G1Q6</accession>
<name>A0A2Z5G1Q6_9BACT</name>
<protein>
    <submittedName>
        <fullName evidence="1">Mobile element protein</fullName>
    </submittedName>
</protein>
<gene>
    <name evidence="1" type="ORF">ACPOL_3378</name>
</gene>
<dbReference type="Proteomes" id="UP000253606">
    <property type="component" value="Chromosome"/>
</dbReference>